<dbReference type="AlphaFoldDB" id="W0GQN9"/>
<name>W0GQN9_9MOLU</name>
<evidence type="ECO:0000256" key="4">
    <source>
        <dbReference type="ARBA" id="ARBA00007439"/>
    </source>
</evidence>
<dbReference type="Gene3D" id="3.20.20.70">
    <property type="entry name" value="Aldolase class I"/>
    <property type="match status" value="1"/>
</dbReference>
<evidence type="ECO:0000256" key="2">
    <source>
        <dbReference type="ARBA" id="ARBA00002147"/>
    </source>
</evidence>
<dbReference type="GO" id="GO:0019262">
    <property type="term" value="P:N-acetylneuraminate catabolic process"/>
    <property type="evidence" value="ECO:0007669"/>
    <property type="project" value="UniProtKB-UniRule"/>
</dbReference>
<dbReference type="PANTHER" id="PTHR36204">
    <property type="entry name" value="N-ACETYLMANNOSAMINE-6-PHOSPHATE 2-EPIMERASE-RELATED"/>
    <property type="match status" value="1"/>
</dbReference>
<dbReference type="GO" id="GO:0005829">
    <property type="term" value="C:cytosol"/>
    <property type="evidence" value="ECO:0007669"/>
    <property type="project" value="TreeGrafter"/>
</dbReference>
<evidence type="ECO:0000256" key="6">
    <source>
        <dbReference type="ARBA" id="ARBA00023277"/>
    </source>
</evidence>
<gene>
    <name evidence="7" type="primary">nanE</name>
    <name evidence="8" type="ORF">P344_06190</name>
</gene>
<dbReference type="EC" id="5.1.3.9" evidence="7"/>
<dbReference type="eggNOG" id="COG3010">
    <property type="taxonomic scope" value="Bacteria"/>
</dbReference>
<comment type="similarity">
    <text evidence="4 7">Belongs to the NanE family.</text>
</comment>
<dbReference type="HOGENOM" id="CLU_086300_1_0_14"/>
<keyword evidence="6 7" id="KW-0119">Carbohydrate metabolism</keyword>
<dbReference type="UniPathway" id="UPA00629">
    <property type="reaction ID" value="UER00682"/>
</dbReference>
<evidence type="ECO:0000256" key="1">
    <source>
        <dbReference type="ARBA" id="ARBA00000056"/>
    </source>
</evidence>
<reference evidence="8 9" key="1">
    <citation type="submission" date="2013-09" db="EMBL/GenBank/DDBJ databases">
        <title>Complete genome sequence of Spiroplasma mirum suckling mouse cataract agent.</title>
        <authorList>
            <person name="Landry C.A."/>
            <person name="Bastian F.O."/>
            <person name="Thune R.L."/>
        </authorList>
    </citation>
    <scope>NUCLEOTIDE SEQUENCE [LARGE SCALE GENOMIC DNA]</scope>
    <source>
        <strain evidence="8 9">SMCA</strain>
    </source>
</reference>
<dbReference type="Proteomes" id="UP000019260">
    <property type="component" value="Chromosome"/>
</dbReference>
<evidence type="ECO:0000313" key="9">
    <source>
        <dbReference type="Proteomes" id="UP000019260"/>
    </source>
</evidence>
<keyword evidence="9" id="KW-1185">Reference proteome</keyword>
<accession>W0GQN9</accession>
<dbReference type="KEGG" id="smia:P344_06190"/>
<dbReference type="HAMAP" id="MF_01235">
    <property type="entry name" value="ManNAc6P_epimer"/>
    <property type="match status" value="1"/>
</dbReference>
<dbReference type="NCBIfam" id="NF002231">
    <property type="entry name" value="PRK01130.1"/>
    <property type="match status" value="1"/>
</dbReference>
<dbReference type="InterPro" id="IPR007260">
    <property type="entry name" value="NanE"/>
</dbReference>
<dbReference type="KEGG" id="smir:SMM_1039"/>
<evidence type="ECO:0000313" key="8">
    <source>
        <dbReference type="EMBL" id="AHI58545.1"/>
    </source>
</evidence>
<dbReference type="CDD" id="cd04729">
    <property type="entry name" value="NanE"/>
    <property type="match status" value="1"/>
</dbReference>
<sequence length="244" mass="27607">MQYIYQRGGDNISFTSEIRKKLIVSCQAVDDEILNDSYVLQKIALACVQGGAEVLRLSQVEHIKAIKEVVNVPIIGLIKKHYENSEVFITPTLAEVKQLIALQVDVIALDATFRNRPRESLEEIVEYLRTNYPDQLIMADCSEISDIENAERLGFDFIATTLRGYTSQTVGLGNLDNNYQFVKELKPVINKSHLIIEGGIWYPEQVKDLLSFDHVWAVVVGSAITRPQVITEHFMKILPKNEGE</sequence>
<organism evidence="8 9">
    <name type="scientific">Spiroplasma mirum ATCC 29335</name>
    <dbReference type="NCBI Taxonomy" id="838561"/>
    <lineage>
        <taxon>Bacteria</taxon>
        <taxon>Bacillati</taxon>
        <taxon>Mycoplasmatota</taxon>
        <taxon>Mollicutes</taxon>
        <taxon>Entomoplasmatales</taxon>
        <taxon>Spiroplasmataceae</taxon>
        <taxon>Spiroplasma</taxon>
    </lineage>
</organism>
<comment type="pathway">
    <text evidence="3 7">Amino-sugar metabolism; N-acetylneuraminate degradation; D-fructose 6-phosphate from N-acetylneuraminate: step 3/5.</text>
</comment>
<protein>
    <recommendedName>
        <fullName evidence="7">Putative N-acetylmannosamine-6-phosphate 2-epimerase</fullName>
        <ecNumber evidence="7">5.1.3.9</ecNumber>
    </recommendedName>
    <alternativeName>
        <fullName evidence="7">ManNAc-6-P epimerase</fullName>
    </alternativeName>
</protein>
<dbReference type="EMBL" id="CP006720">
    <property type="protein sequence ID" value="AHI58545.1"/>
    <property type="molecule type" value="Genomic_DNA"/>
</dbReference>
<dbReference type="InterPro" id="IPR011060">
    <property type="entry name" value="RibuloseP-bd_barrel"/>
</dbReference>
<dbReference type="GO" id="GO:0006053">
    <property type="term" value="P:N-acetylmannosamine catabolic process"/>
    <property type="evidence" value="ECO:0007669"/>
    <property type="project" value="TreeGrafter"/>
</dbReference>
<dbReference type="GO" id="GO:0047465">
    <property type="term" value="F:N-acylglucosamine-6-phosphate 2-epimerase activity"/>
    <property type="evidence" value="ECO:0007669"/>
    <property type="project" value="UniProtKB-EC"/>
</dbReference>
<evidence type="ECO:0000256" key="5">
    <source>
        <dbReference type="ARBA" id="ARBA00023235"/>
    </source>
</evidence>
<dbReference type="PATRIC" id="fig|838561.3.peg.1189"/>
<dbReference type="GO" id="GO:0005975">
    <property type="term" value="P:carbohydrate metabolic process"/>
    <property type="evidence" value="ECO:0007669"/>
    <property type="project" value="UniProtKB-UniRule"/>
</dbReference>
<comment type="function">
    <text evidence="2 7">Converts N-acetylmannosamine-6-phosphate (ManNAc-6-P) to N-acetylglucosamine-6-phosphate (GlcNAc-6-P).</text>
</comment>
<dbReference type="InterPro" id="IPR013785">
    <property type="entry name" value="Aldolase_TIM"/>
</dbReference>
<dbReference type="SUPFAM" id="SSF51366">
    <property type="entry name" value="Ribulose-phoshate binding barrel"/>
    <property type="match status" value="1"/>
</dbReference>
<evidence type="ECO:0000256" key="3">
    <source>
        <dbReference type="ARBA" id="ARBA00005081"/>
    </source>
</evidence>
<comment type="catalytic activity">
    <reaction evidence="1 7">
        <text>an N-acyl-D-glucosamine 6-phosphate = an N-acyl-D-mannosamine 6-phosphate</text>
        <dbReference type="Rhea" id="RHEA:23932"/>
        <dbReference type="ChEBI" id="CHEBI:57599"/>
        <dbReference type="ChEBI" id="CHEBI:57666"/>
        <dbReference type="EC" id="5.1.3.9"/>
    </reaction>
</comment>
<evidence type="ECO:0000256" key="7">
    <source>
        <dbReference type="HAMAP-Rule" id="MF_01235"/>
    </source>
</evidence>
<dbReference type="STRING" id="838561.P344_06190"/>
<dbReference type="Pfam" id="PF04131">
    <property type="entry name" value="NanE"/>
    <property type="match status" value="1"/>
</dbReference>
<keyword evidence="5 7" id="KW-0413">Isomerase</keyword>
<proteinExistence type="inferred from homology"/>
<dbReference type="PANTHER" id="PTHR36204:SF1">
    <property type="entry name" value="N-ACETYLMANNOSAMINE-6-PHOSPHATE 2-EPIMERASE-RELATED"/>
    <property type="match status" value="1"/>
</dbReference>